<evidence type="ECO:0000313" key="3">
    <source>
        <dbReference type="Proteomes" id="UP000574332"/>
    </source>
</evidence>
<dbReference type="Proteomes" id="UP000574332">
    <property type="component" value="Unassembled WGS sequence"/>
</dbReference>
<evidence type="ECO:0000259" key="1">
    <source>
        <dbReference type="Pfam" id="PF13643"/>
    </source>
</evidence>
<dbReference type="InterPro" id="IPR025285">
    <property type="entry name" value="DUF4145"/>
</dbReference>
<proteinExistence type="predicted"/>
<comment type="caution">
    <text evidence="2">The sequence shown here is derived from an EMBL/GenBank/DDBJ whole genome shotgun (WGS) entry which is preliminary data.</text>
</comment>
<organism evidence="2 3">
    <name type="scientific">Macellibacteroides fermentans</name>
    <dbReference type="NCBI Taxonomy" id="879969"/>
    <lineage>
        <taxon>Bacteria</taxon>
        <taxon>Pseudomonadati</taxon>
        <taxon>Bacteroidota</taxon>
        <taxon>Bacteroidia</taxon>
        <taxon>Bacteroidales</taxon>
        <taxon>Porphyromonadaceae</taxon>
        <taxon>Macellibacteroides</taxon>
    </lineage>
</organism>
<protein>
    <recommendedName>
        <fullName evidence="1">DUF4145 domain-containing protein</fullName>
    </recommendedName>
</protein>
<dbReference type="AlphaFoldDB" id="A0A8E2D716"/>
<dbReference type="Pfam" id="PF13643">
    <property type="entry name" value="DUF4145"/>
    <property type="match status" value="1"/>
</dbReference>
<gene>
    <name evidence="2" type="ORF">F5613_000879</name>
</gene>
<reference evidence="2 3" key="1">
    <citation type="submission" date="2020-07" db="EMBL/GenBank/DDBJ databases">
        <title>Genomic Encyclopedia of Type Strains, Phase IV (KMG-IV): sequencing the most valuable type-strain genomes for metagenomic binning, comparative biology and taxonomic classification.</title>
        <authorList>
            <person name="Goeker M."/>
        </authorList>
    </citation>
    <scope>NUCLEOTIDE SEQUENCE [LARGE SCALE GENOMIC DNA]</scope>
    <source>
        <strain evidence="2 3">DSM 23697</strain>
    </source>
</reference>
<name>A0A8E2D716_9PORP</name>
<keyword evidence="3" id="KW-1185">Reference proteome</keyword>
<accession>A0A8E2D716</accession>
<feature type="domain" description="DUF4145" evidence="1">
    <location>
        <begin position="111"/>
        <end position="196"/>
    </location>
</feature>
<dbReference type="EMBL" id="JACCCY010000001">
    <property type="protein sequence ID" value="NYI48834.1"/>
    <property type="molecule type" value="Genomic_DNA"/>
</dbReference>
<dbReference type="RefSeq" id="WP_179398803.1">
    <property type="nucleotide sequence ID" value="NZ_JACCCY010000001.1"/>
</dbReference>
<evidence type="ECO:0000313" key="2">
    <source>
        <dbReference type="EMBL" id="NYI48834.1"/>
    </source>
</evidence>
<sequence length="218" mass="25208">MEEKIKSIYCYNCKCKTQQKVIFNKGVLDSPEIIGYDKNGNKLNSFFTIVANIYEITECCGCKKINLNVYERKDPRIEDEIILTYPNNQVRDIPKWIVNLKINYIGLFREVYTSLNCGNITLPLIGARTLLDLYIVEKIGDVGTFKNKLEKLLEQNFITQVQKDFLSVALEYGNAAAHRGYIAELEEVNKVLDIIESLFREDALKVETKKLKRNIPRK</sequence>